<dbReference type="Gene3D" id="3.40.50.150">
    <property type="entry name" value="Vaccinia Virus protein VP39"/>
    <property type="match status" value="1"/>
</dbReference>
<dbReference type="InterPro" id="IPR006342">
    <property type="entry name" value="FkbM_mtfrase"/>
</dbReference>
<dbReference type="Pfam" id="PF05050">
    <property type="entry name" value="Methyltransf_21"/>
    <property type="match status" value="1"/>
</dbReference>
<reference evidence="3" key="2">
    <citation type="submission" date="2020-09" db="EMBL/GenBank/DDBJ databases">
        <authorList>
            <person name="Sun Q."/>
            <person name="Zhou Y."/>
        </authorList>
    </citation>
    <scope>NUCLEOTIDE SEQUENCE</scope>
    <source>
        <strain evidence="3">CGMCC 1.12214</strain>
    </source>
</reference>
<dbReference type="EMBL" id="BMES01000002">
    <property type="protein sequence ID" value="GGH25922.1"/>
    <property type="molecule type" value="Genomic_DNA"/>
</dbReference>
<name>A0A917MIP9_9HYPH</name>
<evidence type="ECO:0000259" key="2">
    <source>
        <dbReference type="Pfam" id="PF05050"/>
    </source>
</evidence>
<dbReference type="AlphaFoldDB" id="A0A917MIP9"/>
<dbReference type="PANTHER" id="PTHR34203">
    <property type="entry name" value="METHYLTRANSFERASE, FKBM FAMILY PROTEIN"/>
    <property type="match status" value="1"/>
</dbReference>
<keyword evidence="3" id="KW-0808">Transferase</keyword>
<keyword evidence="4" id="KW-1185">Reference proteome</keyword>
<organism evidence="3 4">
    <name type="scientific">Alsobacter metallidurans</name>
    <dbReference type="NCBI Taxonomy" id="340221"/>
    <lineage>
        <taxon>Bacteria</taxon>
        <taxon>Pseudomonadati</taxon>
        <taxon>Pseudomonadota</taxon>
        <taxon>Alphaproteobacteria</taxon>
        <taxon>Hyphomicrobiales</taxon>
        <taxon>Alsobacteraceae</taxon>
        <taxon>Alsobacter</taxon>
    </lineage>
</organism>
<dbReference type="NCBIfam" id="TIGR01444">
    <property type="entry name" value="fkbM_fam"/>
    <property type="match status" value="1"/>
</dbReference>
<dbReference type="Proteomes" id="UP000603912">
    <property type="component" value="Unassembled WGS sequence"/>
</dbReference>
<comment type="caution">
    <text evidence="3">The sequence shown here is derived from an EMBL/GenBank/DDBJ whole genome shotgun (WGS) entry which is preliminary data.</text>
</comment>
<accession>A0A917MIP9</accession>
<reference evidence="3" key="1">
    <citation type="journal article" date="2014" name="Int. J. Syst. Evol. Microbiol.">
        <title>Complete genome sequence of Corynebacterium casei LMG S-19264T (=DSM 44701T), isolated from a smear-ripened cheese.</title>
        <authorList>
            <consortium name="US DOE Joint Genome Institute (JGI-PGF)"/>
            <person name="Walter F."/>
            <person name="Albersmeier A."/>
            <person name="Kalinowski J."/>
            <person name="Ruckert C."/>
        </authorList>
    </citation>
    <scope>NUCLEOTIDE SEQUENCE</scope>
    <source>
        <strain evidence="3">CGMCC 1.12214</strain>
    </source>
</reference>
<evidence type="ECO:0000256" key="1">
    <source>
        <dbReference type="SAM" id="MobiDB-lite"/>
    </source>
</evidence>
<protein>
    <submittedName>
        <fullName evidence="3">Methyltransferase</fullName>
    </submittedName>
</protein>
<feature type="domain" description="Methyltransferase FkbM" evidence="2">
    <location>
        <begin position="146"/>
        <end position="268"/>
    </location>
</feature>
<dbReference type="SUPFAM" id="SSF53335">
    <property type="entry name" value="S-adenosyl-L-methionine-dependent methyltransferases"/>
    <property type="match status" value="1"/>
</dbReference>
<dbReference type="InterPro" id="IPR029063">
    <property type="entry name" value="SAM-dependent_MTases_sf"/>
</dbReference>
<dbReference type="GO" id="GO:0032259">
    <property type="term" value="P:methylation"/>
    <property type="evidence" value="ECO:0007669"/>
    <property type="project" value="UniProtKB-KW"/>
</dbReference>
<sequence length="319" mass="35156">MVSPSHGPWRALAQDRQPPQGEAGLPFRGVSGYSSASMKDARTLPPAEAGAFGAFGPEGLPKRLIDITRRMPRSWAGRRIAYALRQIAIWLLRGRPVDVQSLGARMRLYPYNNVCEKRLLFTPQYFDPDEREYLAARIREGFTFVDVGSNVGGYALFVAALAGPTGRVLAVEPQPGVFERLVFNIRQNAFGGVKAVDCAVADKAGEVTLFVDPRNHGESSVKMVGLGDGAAVRVPATTLQQLLLDERLDHVDAIKLDVEGAEDLILEPFLRTAPHSLWPQTFIIENGVGRWQIDLPALLAEKGYRLVQRTRVNLIFDRG</sequence>
<dbReference type="InterPro" id="IPR052514">
    <property type="entry name" value="SAM-dependent_MTase"/>
</dbReference>
<gene>
    <name evidence="3" type="ORF">GCM10007036_33350</name>
</gene>
<proteinExistence type="predicted"/>
<evidence type="ECO:0000313" key="3">
    <source>
        <dbReference type="EMBL" id="GGH25922.1"/>
    </source>
</evidence>
<keyword evidence="3" id="KW-0489">Methyltransferase</keyword>
<feature type="region of interest" description="Disordered" evidence="1">
    <location>
        <begin position="1"/>
        <end position="26"/>
    </location>
</feature>
<dbReference type="PANTHER" id="PTHR34203:SF15">
    <property type="entry name" value="SLL1173 PROTEIN"/>
    <property type="match status" value="1"/>
</dbReference>
<dbReference type="GO" id="GO:0008168">
    <property type="term" value="F:methyltransferase activity"/>
    <property type="evidence" value="ECO:0007669"/>
    <property type="project" value="UniProtKB-KW"/>
</dbReference>
<evidence type="ECO:0000313" key="4">
    <source>
        <dbReference type="Proteomes" id="UP000603912"/>
    </source>
</evidence>